<dbReference type="RefSeq" id="XP_040770758.1">
    <property type="nucleotide sequence ID" value="XM_040903437.1"/>
</dbReference>
<proteinExistence type="predicted"/>
<evidence type="ECO:0000313" key="1">
    <source>
        <dbReference type="EMBL" id="KZT13248.1"/>
    </source>
</evidence>
<dbReference type="Proteomes" id="UP000076871">
    <property type="component" value="Unassembled WGS sequence"/>
</dbReference>
<gene>
    <name evidence="1" type="ORF">LAESUDRAFT_634444</name>
</gene>
<reference evidence="1 2" key="1">
    <citation type="journal article" date="2016" name="Mol. Biol. Evol.">
        <title>Comparative Genomics of Early-Diverging Mushroom-Forming Fungi Provides Insights into the Origins of Lignocellulose Decay Capabilities.</title>
        <authorList>
            <person name="Nagy L.G."/>
            <person name="Riley R."/>
            <person name="Tritt A."/>
            <person name="Adam C."/>
            <person name="Daum C."/>
            <person name="Floudas D."/>
            <person name="Sun H."/>
            <person name="Yadav J.S."/>
            <person name="Pangilinan J."/>
            <person name="Larsson K.H."/>
            <person name="Matsuura K."/>
            <person name="Barry K."/>
            <person name="Labutti K."/>
            <person name="Kuo R."/>
            <person name="Ohm R.A."/>
            <person name="Bhattacharya S.S."/>
            <person name="Shirouzu T."/>
            <person name="Yoshinaga Y."/>
            <person name="Martin F.M."/>
            <person name="Grigoriev I.V."/>
            <person name="Hibbett D.S."/>
        </authorList>
    </citation>
    <scope>NUCLEOTIDE SEQUENCE [LARGE SCALE GENOMIC DNA]</scope>
    <source>
        <strain evidence="1 2">93-53</strain>
    </source>
</reference>
<evidence type="ECO:0000313" key="2">
    <source>
        <dbReference type="Proteomes" id="UP000076871"/>
    </source>
</evidence>
<accession>A0A165ILL4</accession>
<dbReference type="EMBL" id="KV427605">
    <property type="protein sequence ID" value="KZT13248.1"/>
    <property type="molecule type" value="Genomic_DNA"/>
</dbReference>
<dbReference type="STRING" id="1314785.A0A165ILL4"/>
<keyword evidence="2" id="KW-1185">Reference proteome</keyword>
<dbReference type="GeneID" id="63820468"/>
<name>A0A165ILL4_9APHY</name>
<dbReference type="InParanoid" id="A0A165ILL4"/>
<feature type="non-terminal residue" evidence="1">
    <location>
        <position position="1"/>
    </location>
</feature>
<organism evidence="1 2">
    <name type="scientific">Laetiporus sulphureus 93-53</name>
    <dbReference type="NCBI Taxonomy" id="1314785"/>
    <lineage>
        <taxon>Eukaryota</taxon>
        <taxon>Fungi</taxon>
        <taxon>Dikarya</taxon>
        <taxon>Basidiomycota</taxon>
        <taxon>Agaricomycotina</taxon>
        <taxon>Agaricomycetes</taxon>
        <taxon>Polyporales</taxon>
        <taxon>Laetiporus</taxon>
    </lineage>
</organism>
<dbReference type="AlphaFoldDB" id="A0A165ILL4"/>
<feature type="non-terminal residue" evidence="1">
    <location>
        <position position="83"/>
    </location>
</feature>
<sequence length="83" mass="9529">ISRLPAYGQLLKLEKEHEEAIFLDIGCCLTQLPRTIQNVVVSDKESTFWELGHHLFKSACATFPVPFVTRDALNSTFLNYYRP</sequence>
<protein>
    <submittedName>
        <fullName evidence="1">Uncharacterized protein</fullName>
    </submittedName>
</protein>